<dbReference type="STRING" id="559515.M4C225"/>
<sequence>MYDHETKQQFHGNETRLIKLVQLSAVMNRQGGRRYTGIWLILQTVHALLTEHKTATQMPAVFWACHEDA</sequence>
<accession>M4C225</accession>
<evidence type="ECO:0000313" key="1">
    <source>
        <dbReference type="EnsemblProtists" id="HpaP813140"/>
    </source>
</evidence>
<dbReference type="VEuPathDB" id="FungiDB:HpaG813140"/>
<evidence type="ECO:0000313" key="2">
    <source>
        <dbReference type="Proteomes" id="UP000011713"/>
    </source>
</evidence>
<dbReference type="EnsemblProtists" id="HpaT813140">
    <property type="protein sequence ID" value="HpaP813140"/>
    <property type="gene ID" value="HpaG813140"/>
</dbReference>
<dbReference type="AlphaFoldDB" id="M4C225"/>
<organism evidence="1 2">
    <name type="scientific">Hyaloperonospora arabidopsidis (strain Emoy2)</name>
    <name type="common">Downy mildew agent</name>
    <name type="synonym">Peronospora arabidopsidis</name>
    <dbReference type="NCBI Taxonomy" id="559515"/>
    <lineage>
        <taxon>Eukaryota</taxon>
        <taxon>Sar</taxon>
        <taxon>Stramenopiles</taxon>
        <taxon>Oomycota</taxon>
        <taxon>Peronosporomycetes</taxon>
        <taxon>Peronosporales</taxon>
        <taxon>Peronosporaceae</taxon>
        <taxon>Hyaloperonospora</taxon>
    </lineage>
</organism>
<dbReference type="EMBL" id="JH598112">
    <property type="status" value="NOT_ANNOTATED_CDS"/>
    <property type="molecule type" value="Genomic_DNA"/>
</dbReference>
<protein>
    <submittedName>
        <fullName evidence="1">Uncharacterized protein</fullName>
    </submittedName>
</protein>
<keyword evidence="2" id="KW-1185">Reference proteome</keyword>
<name>M4C225_HYAAE</name>
<reference evidence="1" key="2">
    <citation type="submission" date="2015-06" db="UniProtKB">
        <authorList>
            <consortium name="EnsemblProtists"/>
        </authorList>
    </citation>
    <scope>IDENTIFICATION</scope>
    <source>
        <strain evidence="1">Emoy2</strain>
    </source>
</reference>
<dbReference type="InParanoid" id="M4C225"/>
<dbReference type="Proteomes" id="UP000011713">
    <property type="component" value="Unassembled WGS sequence"/>
</dbReference>
<proteinExistence type="predicted"/>
<dbReference type="HOGENOM" id="CLU_2781323_0_0_1"/>
<reference evidence="2" key="1">
    <citation type="journal article" date="2010" name="Science">
        <title>Signatures of adaptation to obligate biotrophy in the Hyaloperonospora arabidopsidis genome.</title>
        <authorList>
            <person name="Baxter L."/>
            <person name="Tripathy S."/>
            <person name="Ishaque N."/>
            <person name="Boot N."/>
            <person name="Cabral A."/>
            <person name="Kemen E."/>
            <person name="Thines M."/>
            <person name="Ah-Fong A."/>
            <person name="Anderson R."/>
            <person name="Badejoko W."/>
            <person name="Bittner-Eddy P."/>
            <person name="Boore J.L."/>
            <person name="Chibucos M.C."/>
            <person name="Coates M."/>
            <person name="Dehal P."/>
            <person name="Delehaunty K."/>
            <person name="Dong S."/>
            <person name="Downton P."/>
            <person name="Dumas B."/>
            <person name="Fabro G."/>
            <person name="Fronick C."/>
            <person name="Fuerstenberg S.I."/>
            <person name="Fulton L."/>
            <person name="Gaulin E."/>
            <person name="Govers F."/>
            <person name="Hughes L."/>
            <person name="Humphray S."/>
            <person name="Jiang R.H."/>
            <person name="Judelson H."/>
            <person name="Kamoun S."/>
            <person name="Kyung K."/>
            <person name="Meijer H."/>
            <person name="Minx P."/>
            <person name="Morris P."/>
            <person name="Nelson J."/>
            <person name="Phuntumart V."/>
            <person name="Qutob D."/>
            <person name="Rehmany A."/>
            <person name="Rougon-Cardoso A."/>
            <person name="Ryden P."/>
            <person name="Torto-Alalibo T."/>
            <person name="Studholme D."/>
            <person name="Wang Y."/>
            <person name="Win J."/>
            <person name="Wood J."/>
            <person name="Clifton S.W."/>
            <person name="Rogers J."/>
            <person name="Van den Ackerveken G."/>
            <person name="Jones J.D."/>
            <person name="McDowell J.M."/>
            <person name="Beynon J."/>
            <person name="Tyler B.M."/>
        </authorList>
    </citation>
    <scope>NUCLEOTIDE SEQUENCE [LARGE SCALE GENOMIC DNA]</scope>
    <source>
        <strain evidence="2">Emoy2</strain>
    </source>
</reference>